<dbReference type="InterPro" id="IPR043777">
    <property type="entry name" value="DUF5719"/>
</dbReference>
<feature type="transmembrane region" description="Helical" evidence="1">
    <location>
        <begin position="63"/>
        <end position="83"/>
    </location>
</feature>
<gene>
    <name evidence="2" type="ORF">FB559_3978</name>
</gene>
<reference evidence="2 3" key="1">
    <citation type="submission" date="2019-06" db="EMBL/GenBank/DDBJ databases">
        <title>Sequencing the genomes of 1000 actinobacteria strains.</title>
        <authorList>
            <person name="Klenk H.-P."/>
        </authorList>
    </citation>
    <scope>NUCLEOTIDE SEQUENCE [LARGE SCALE GENOMIC DNA]</scope>
    <source>
        <strain evidence="2 3">DSM 102200</strain>
    </source>
</reference>
<accession>A0A543CML4</accession>
<evidence type="ECO:0008006" key="4">
    <source>
        <dbReference type="Google" id="ProtNLM"/>
    </source>
</evidence>
<dbReference type="Proteomes" id="UP000316096">
    <property type="component" value="Unassembled WGS sequence"/>
</dbReference>
<evidence type="ECO:0000313" key="2">
    <source>
        <dbReference type="EMBL" id="TQL98355.1"/>
    </source>
</evidence>
<protein>
    <recommendedName>
        <fullName evidence="4">Secreted protein</fullName>
    </recommendedName>
</protein>
<organism evidence="2 3">
    <name type="scientific">Actinoallomurus bryophytorum</name>
    <dbReference type="NCBI Taxonomy" id="1490222"/>
    <lineage>
        <taxon>Bacteria</taxon>
        <taxon>Bacillati</taxon>
        <taxon>Actinomycetota</taxon>
        <taxon>Actinomycetes</taxon>
        <taxon>Streptosporangiales</taxon>
        <taxon>Thermomonosporaceae</taxon>
        <taxon>Actinoallomurus</taxon>
    </lineage>
</organism>
<dbReference type="Pfam" id="PF18986">
    <property type="entry name" value="DUF5719"/>
    <property type="match status" value="1"/>
</dbReference>
<evidence type="ECO:0000313" key="3">
    <source>
        <dbReference type="Proteomes" id="UP000316096"/>
    </source>
</evidence>
<proteinExistence type="predicted"/>
<keyword evidence="3" id="KW-1185">Reference proteome</keyword>
<name>A0A543CML4_9ACTN</name>
<keyword evidence="1" id="KW-0812">Transmembrane</keyword>
<evidence type="ECO:0000256" key="1">
    <source>
        <dbReference type="SAM" id="Phobius"/>
    </source>
</evidence>
<dbReference type="AlphaFoldDB" id="A0A543CML4"/>
<keyword evidence="1" id="KW-1133">Transmembrane helix</keyword>
<dbReference type="EMBL" id="VFOZ01000001">
    <property type="protein sequence ID" value="TQL98355.1"/>
    <property type="molecule type" value="Genomic_DNA"/>
</dbReference>
<keyword evidence="1" id="KW-0472">Membrane</keyword>
<sequence length="517" mass="52606">MLVTVRKALGPATRTVYRAARATVRAVFRLVRAVVRAVSAFAARLSSANTRPQWMNRLPGNRFALAALIVLALVALYGVASFARPASSAPRRVVSVPVTSANPVCPDTHGARVSALTPPGARGAGKAWAAGTPVTLTTPGTAWSTDVKKGAGPWVFGAYGSMAPGLTVEQTTSGGGLAGTRCVQPGTDLWFAGPGPADAKDVSLYLTNVDDRPVTAVVAALSPEGSIETPEGRNDVLVGPHSTRVVEVGVQVEGFGDAAASAKLLALHVHAATGRIAAAVRVERKKGADWLPATVPGTRVVVPGLPAGSGHRRLLVAVPGRDEVSVSVQGMSSAGTFSPTGQRNLQAPALAVSPFDVGLGGKFAGLRLVSNRPIVAVVVADEGDDFAVTAATPPLTSATRNGQAGGVGLVADDRDSTTLLLTAPGPAATVRLTQVMAQGPTGTAQNVSVRAGHTVEVKMPPPAGGDDYGLTIVPAPGSGPVYAARLLKIKKQGITLLPIAPARMFAVLPPVTDTPLP</sequence>
<comment type="caution">
    <text evidence="2">The sequence shown here is derived from an EMBL/GenBank/DDBJ whole genome shotgun (WGS) entry which is preliminary data.</text>
</comment>